<name>A0A6A4SBK8_SCOMX</name>
<reference evidence="3 4" key="1">
    <citation type="submission" date="2019-06" db="EMBL/GenBank/DDBJ databases">
        <title>Draft genomes of female and male turbot (Scophthalmus maximus).</title>
        <authorList>
            <person name="Xu H."/>
            <person name="Xu X.-W."/>
            <person name="Shao C."/>
            <person name="Chen S."/>
        </authorList>
    </citation>
    <scope>NUCLEOTIDE SEQUENCE [LARGE SCALE GENOMIC DNA]</scope>
    <source>
        <strain evidence="3">Ysfricsl-2016a</strain>
        <tissue evidence="3">Blood</tissue>
    </source>
</reference>
<dbReference type="InterPro" id="IPR037391">
    <property type="entry name" value="PMF1-bd"/>
</dbReference>
<dbReference type="PANTHER" id="PTHR18881">
    <property type="entry name" value="POLYAMINE-MODULATED FACTOR 1-BINDING PROTEIN 1-RELATED"/>
    <property type="match status" value="1"/>
</dbReference>
<proteinExistence type="predicted"/>
<organism evidence="3 4">
    <name type="scientific">Scophthalmus maximus</name>
    <name type="common">Turbot</name>
    <name type="synonym">Psetta maxima</name>
    <dbReference type="NCBI Taxonomy" id="52904"/>
    <lineage>
        <taxon>Eukaryota</taxon>
        <taxon>Metazoa</taxon>
        <taxon>Chordata</taxon>
        <taxon>Craniata</taxon>
        <taxon>Vertebrata</taxon>
        <taxon>Euteleostomi</taxon>
        <taxon>Actinopterygii</taxon>
        <taxon>Neopterygii</taxon>
        <taxon>Teleostei</taxon>
        <taxon>Neoteleostei</taxon>
        <taxon>Acanthomorphata</taxon>
        <taxon>Carangaria</taxon>
        <taxon>Pleuronectiformes</taxon>
        <taxon>Pleuronectoidei</taxon>
        <taxon>Scophthalmidae</taxon>
        <taxon>Scophthalmus</taxon>
    </lineage>
</organism>
<feature type="coiled-coil region" evidence="1">
    <location>
        <begin position="144"/>
        <end position="234"/>
    </location>
</feature>
<feature type="non-terminal residue" evidence="3">
    <location>
        <position position="822"/>
    </location>
</feature>
<evidence type="ECO:0000256" key="1">
    <source>
        <dbReference type="SAM" id="Coils"/>
    </source>
</evidence>
<evidence type="ECO:0000256" key="2">
    <source>
        <dbReference type="SAM" id="MobiDB-lite"/>
    </source>
</evidence>
<keyword evidence="1" id="KW-0175">Coiled coil</keyword>
<protein>
    <recommendedName>
        <fullName evidence="5">Trichohyalin-like</fullName>
    </recommendedName>
</protein>
<evidence type="ECO:0000313" key="4">
    <source>
        <dbReference type="Proteomes" id="UP000438429"/>
    </source>
</evidence>
<sequence>MPSPSGDVASQSRGTETGMVKRLLDEFRGLHEQRLRWLEADTTASREELLQFRITRTVALEPRHVNHKKEDFLQSYVNDLTDQNQLLVETIEELQMEADHNISNLGMKPHPSDHILDFMTTSEYQLLTVFQAEAKAASSRSALIALFERRREEREARVDQLTEELNGVKQRLQTSECMLTDVSETRDQTKSSLNAERQQKQQIQDQLHQSRREVERLQQEVTRVHRAAEKKMQKREMKKCLLVKELAQSKKQQSDCQTELLHREKDLEKQHQERDELRAKMEEQSRECVHLNQTKERLEADLAESHEKLRIAHLEVRSRDHLILQLRDEMKTAEQKHQGTQGQVAALECELRHLNHKVRGHQEEACQLSKRVRDAERLKDQKEREQQQLHDQLRTSQQQAETTAGKLKKQEDETGLLHQRLRGAEEDLKDASLQIQEQKETVAILKQKYAAAIDKVHSVQGRVEVLEEELRYSQQQLRESQAETHSGTREQAELERRYLEKVGQWESSQEALDQLTDELQANQKLLRESRQQLEHSKSLMGSLQEQGDILNQQKLTLECDLRLYQQSHSRSDEEYLRLQRHRQQLQRVHAALLRRSEEELEEARREAARGCRQADVQRGELLRLQDELREEEEKVMSAAREMRSLSTYTGQLSQELEELRGKRQATEEDLAARAEEVRRMEGCLNEAKLAEEKIRSVALELETEVVELRKKLQQAVDQKLKAERGKQDAQKQVNKYSTHLSDAASANQLRCLFNAVWSFAQVDTLRSELEGAQSDNVNLRQESQLVMTHVNRWITEQKASSGALTAQMEAQHKVLLIVTKEN</sequence>
<accession>A0A6A4SBK8</accession>
<evidence type="ECO:0000313" key="3">
    <source>
        <dbReference type="EMBL" id="KAF0028214.1"/>
    </source>
</evidence>
<gene>
    <name evidence="3" type="ORF">F2P81_019301</name>
</gene>
<comment type="caution">
    <text evidence="3">The sequence shown here is derived from an EMBL/GenBank/DDBJ whole genome shotgun (WGS) entry which is preliminary data.</text>
</comment>
<feature type="coiled-coil region" evidence="1">
    <location>
        <begin position="582"/>
        <end position="732"/>
    </location>
</feature>
<dbReference type="SUPFAM" id="SSF57997">
    <property type="entry name" value="Tropomyosin"/>
    <property type="match status" value="1"/>
</dbReference>
<dbReference type="GO" id="GO:0007283">
    <property type="term" value="P:spermatogenesis"/>
    <property type="evidence" value="ECO:0007669"/>
    <property type="project" value="TreeGrafter"/>
</dbReference>
<feature type="coiled-coil region" evidence="1">
    <location>
        <begin position="512"/>
        <end position="546"/>
    </location>
</feature>
<dbReference type="Proteomes" id="UP000438429">
    <property type="component" value="Unassembled WGS sequence"/>
</dbReference>
<feature type="region of interest" description="Disordered" evidence="2">
    <location>
        <begin position="377"/>
        <end position="414"/>
    </location>
</feature>
<dbReference type="EMBL" id="VEVO01000017">
    <property type="protein sequence ID" value="KAF0028214.1"/>
    <property type="molecule type" value="Genomic_DNA"/>
</dbReference>
<dbReference type="AlphaFoldDB" id="A0A6A4SBK8"/>
<feature type="compositionally biased region" description="Basic and acidic residues" evidence="2">
    <location>
        <begin position="377"/>
        <end position="393"/>
    </location>
</feature>
<dbReference type="PANTHER" id="PTHR18881:SF2">
    <property type="entry name" value="POLYAMINE-MODULATED FACTOR 1-BINDING PROTEIN 1"/>
    <property type="match status" value="1"/>
</dbReference>
<evidence type="ECO:0008006" key="5">
    <source>
        <dbReference type="Google" id="ProtNLM"/>
    </source>
</evidence>